<dbReference type="Pfam" id="PF00583">
    <property type="entry name" value="Acetyltransf_1"/>
    <property type="match status" value="1"/>
</dbReference>
<organism evidence="4 5">
    <name type="scientific">Formivibrio citricus</name>
    <dbReference type="NCBI Taxonomy" id="83765"/>
    <lineage>
        <taxon>Bacteria</taxon>
        <taxon>Pseudomonadati</taxon>
        <taxon>Pseudomonadota</taxon>
        <taxon>Betaproteobacteria</taxon>
        <taxon>Neisseriales</taxon>
        <taxon>Chitinibacteraceae</taxon>
        <taxon>Formivibrio</taxon>
    </lineage>
</organism>
<dbReference type="PROSITE" id="PS51257">
    <property type="entry name" value="PROKAR_LIPOPROTEIN"/>
    <property type="match status" value="1"/>
</dbReference>
<dbReference type="EMBL" id="FOVE01000024">
    <property type="protein sequence ID" value="SFN97859.1"/>
    <property type="molecule type" value="Genomic_DNA"/>
</dbReference>
<dbReference type="InterPro" id="IPR050680">
    <property type="entry name" value="YpeA/RimI_acetyltransf"/>
</dbReference>
<evidence type="ECO:0000313" key="4">
    <source>
        <dbReference type="EMBL" id="SFN97859.1"/>
    </source>
</evidence>
<feature type="domain" description="N-acetyltransferase" evidence="3">
    <location>
        <begin position="1"/>
        <end position="155"/>
    </location>
</feature>
<dbReference type="GO" id="GO:0016747">
    <property type="term" value="F:acyltransferase activity, transferring groups other than amino-acyl groups"/>
    <property type="evidence" value="ECO:0007669"/>
    <property type="project" value="InterPro"/>
</dbReference>
<dbReference type="Proteomes" id="UP000242869">
    <property type="component" value="Unassembled WGS sequence"/>
</dbReference>
<evidence type="ECO:0000313" key="5">
    <source>
        <dbReference type="Proteomes" id="UP000242869"/>
    </source>
</evidence>
<protein>
    <submittedName>
        <fullName evidence="4">Acetyltransferase (GNAT) family protein</fullName>
    </submittedName>
</protein>
<evidence type="ECO:0000259" key="3">
    <source>
        <dbReference type="PROSITE" id="PS51186"/>
    </source>
</evidence>
<dbReference type="InterPro" id="IPR000182">
    <property type="entry name" value="GNAT_dom"/>
</dbReference>
<sequence length="155" mass="17177">MKQIIRADLQNAIHQQGLIACLDAYARDPMGGGEPLAEDAKLRLINGLLRQPANVNFLAQHGTDIVGAAVCFMGYSTFRARPRLNIHDLCVLPTHRGQGLGRLLLQSVADYAREQDCCAVSLEVRTDNRTAQTLYRSQGFGHLDSPMEFWVKPLC</sequence>
<keyword evidence="5" id="KW-1185">Reference proteome</keyword>
<dbReference type="InterPro" id="IPR016181">
    <property type="entry name" value="Acyl_CoA_acyltransferase"/>
</dbReference>
<dbReference type="STRING" id="83765.SAMN05660284_02653"/>
<dbReference type="PANTHER" id="PTHR43420">
    <property type="entry name" value="ACETYLTRANSFERASE"/>
    <property type="match status" value="1"/>
</dbReference>
<accession>A0A1I5DF25</accession>
<dbReference type="RefSeq" id="WP_091197737.1">
    <property type="nucleotide sequence ID" value="NZ_FOVE01000024.1"/>
</dbReference>
<dbReference type="AlphaFoldDB" id="A0A1I5DF25"/>
<dbReference type="CDD" id="cd04301">
    <property type="entry name" value="NAT_SF"/>
    <property type="match status" value="1"/>
</dbReference>
<reference evidence="5" key="1">
    <citation type="submission" date="2016-10" db="EMBL/GenBank/DDBJ databases">
        <authorList>
            <person name="Varghese N."/>
            <person name="Submissions S."/>
        </authorList>
    </citation>
    <scope>NUCLEOTIDE SEQUENCE [LARGE SCALE GENOMIC DNA]</scope>
    <source>
        <strain evidence="5">DSM 6150</strain>
    </source>
</reference>
<proteinExistence type="predicted"/>
<dbReference type="PROSITE" id="PS51186">
    <property type="entry name" value="GNAT"/>
    <property type="match status" value="1"/>
</dbReference>
<keyword evidence="1 4" id="KW-0808">Transferase</keyword>
<name>A0A1I5DF25_9NEIS</name>
<evidence type="ECO:0000256" key="2">
    <source>
        <dbReference type="ARBA" id="ARBA00023315"/>
    </source>
</evidence>
<dbReference type="OrthoDB" id="9799601at2"/>
<dbReference type="Gene3D" id="3.40.630.30">
    <property type="match status" value="1"/>
</dbReference>
<gene>
    <name evidence="4" type="ORF">SAMN05660284_02653</name>
</gene>
<dbReference type="PANTHER" id="PTHR43420:SF51">
    <property type="entry name" value="PEPTIDYL-LYSINE N-ACETYLTRANSFERASE YIAC"/>
    <property type="match status" value="1"/>
</dbReference>
<keyword evidence="2" id="KW-0012">Acyltransferase</keyword>
<evidence type="ECO:0000256" key="1">
    <source>
        <dbReference type="ARBA" id="ARBA00022679"/>
    </source>
</evidence>
<dbReference type="SUPFAM" id="SSF55729">
    <property type="entry name" value="Acyl-CoA N-acyltransferases (Nat)"/>
    <property type="match status" value="1"/>
</dbReference>